<dbReference type="GO" id="GO:0000379">
    <property type="term" value="P:tRNA-type intron splice site recognition and cleavage"/>
    <property type="evidence" value="ECO:0007669"/>
    <property type="project" value="TreeGrafter"/>
</dbReference>
<evidence type="ECO:0000313" key="5">
    <source>
        <dbReference type="EMBL" id="KAG2494854.1"/>
    </source>
</evidence>
<feature type="region of interest" description="Disordered" evidence="3">
    <location>
        <begin position="110"/>
        <end position="153"/>
    </location>
</feature>
<evidence type="ECO:0000256" key="2">
    <source>
        <dbReference type="ARBA" id="ARBA00022694"/>
    </source>
</evidence>
<protein>
    <recommendedName>
        <fullName evidence="4">tRNA-splicing endonuclease subunit Sen54 N-terminal domain-containing protein</fullName>
    </recommendedName>
</protein>
<dbReference type="PANTHER" id="PTHR21027:SF1">
    <property type="entry name" value="TRNA-SPLICING ENDONUCLEASE SUBUNIT SEN54"/>
    <property type="match status" value="1"/>
</dbReference>
<evidence type="ECO:0000313" key="6">
    <source>
        <dbReference type="Proteomes" id="UP000612055"/>
    </source>
</evidence>
<proteinExistence type="inferred from homology"/>
<dbReference type="Proteomes" id="UP000612055">
    <property type="component" value="Unassembled WGS sequence"/>
</dbReference>
<dbReference type="InterPro" id="IPR024337">
    <property type="entry name" value="tRNA_splic_suSen54"/>
</dbReference>
<dbReference type="InterPro" id="IPR024336">
    <property type="entry name" value="tRNA_splic_suSen54_N"/>
</dbReference>
<accession>A0A835YC83</accession>
<dbReference type="EMBL" id="JAEHOE010000028">
    <property type="protein sequence ID" value="KAG2494854.1"/>
    <property type="molecule type" value="Genomic_DNA"/>
</dbReference>
<feature type="domain" description="tRNA-splicing endonuclease subunit Sen54 N-terminal" evidence="4">
    <location>
        <begin position="49"/>
        <end position="103"/>
    </location>
</feature>
<comment type="similarity">
    <text evidence="1">Belongs to the SEN54 family.</text>
</comment>
<gene>
    <name evidence="5" type="ORF">HYH03_007094</name>
</gene>
<reference evidence="5" key="1">
    <citation type="journal article" date="2020" name="bioRxiv">
        <title>Comparative genomics of Chlamydomonas.</title>
        <authorList>
            <person name="Craig R.J."/>
            <person name="Hasan A.R."/>
            <person name="Ness R.W."/>
            <person name="Keightley P.D."/>
        </authorList>
    </citation>
    <scope>NUCLEOTIDE SEQUENCE</scope>
    <source>
        <strain evidence="5">CCAP 11/70</strain>
    </source>
</reference>
<evidence type="ECO:0000256" key="1">
    <source>
        <dbReference type="ARBA" id="ARBA00005736"/>
    </source>
</evidence>
<dbReference type="AlphaFoldDB" id="A0A835YC83"/>
<keyword evidence="2" id="KW-0819">tRNA processing</keyword>
<dbReference type="PANTHER" id="PTHR21027">
    <property type="entry name" value="TRNA-SPLICING ENDONUCLEASE SUBUNIT SEN54"/>
    <property type="match status" value="1"/>
</dbReference>
<name>A0A835YC83_9CHLO</name>
<dbReference type="OrthoDB" id="514732at2759"/>
<dbReference type="GO" id="GO:0000214">
    <property type="term" value="C:tRNA-intron endonuclease complex"/>
    <property type="evidence" value="ECO:0007669"/>
    <property type="project" value="TreeGrafter"/>
</dbReference>
<evidence type="ECO:0000256" key="3">
    <source>
        <dbReference type="SAM" id="MobiDB-lite"/>
    </source>
</evidence>
<comment type="caution">
    <text evidence="5">The sequence shown here is derived from an EMBL/GenBank/DDBJ whole genome shotgun (WGS) entry which is preliminary data.</text>
</comment>
<keyword evidence="6" id="KW-1185">Reference proteome</keyword>
<evidence type="ECO:0000259" key="4">
    <source>
        <dbReference type="Pfam" id="PF12928"/>
    </source>
</evidence>
<feature type="compositionally biased region" description="Gly residues" evidence="3">
    <location>
        <begin position="112"/>
        <end position="144"/>
    </location>
</feature>
<dbReference type="Pfam" id="PF12928">
    <property type="entry name" value="tRNA_int_end_N2"/>
    <property type="match status" value="1"/>
</dbReference>
<sequence>MPLSASIFRRGGPKKELFDVTNEEVDDAKELDEKLAELDELLHADKIGREVSAALWRPHVCAAEVLRHRKQTARDMGFIRCRRAYLQIEEAVFLVDRGDLLLFIEESAPGASGPGGRGAGEAGGEADDAGGGAGEDGGDGGGEGGARRRRGGGRQRLLSIQEAFDLMMSVGVPLERFLLFSALSRSGYLVQRHPSRWLLERGEEPGQVWGGGAWAQCYGLAVPVPGAAPPQPMQQQLAARAAAAAPSAAAAVASPAAAPMDLDGPAEPRPASTAAAAGAAAAAPGVGTSSSAPAAGPAAAAAAAGGARSRGWWRAADSTHPHLAGVDDNWFEDLPPAVVDERIATALRAVCPNLQPLPSVRSALASAAAEAGAGGGGGWALAAPGPSAHLVYDVYKPGSYVSRNKGHFPAVQTHVAISSDAPPGLAELRAADAQAAAAAGAEGGVPAGVSWAAVLNGDIAFYTMGEAELLSLI</sequence>
<organism evidence="5 6">
    <name type="scientific">Edaphochlamys debaryana</name>
    <dbReference type="NCBI Taxonomy" id="47281"/>
    <lineage>
        <taxon>Eukaryota</taxon>
        <taxon>Viridiplantae</taxon>
        <taxon>Chlorophyta</taxon>
        <taxon>core chlorophytes</taxon>
        <taxon>Chlorophyceae</taxon>
        <taxon>CS clade</taxon>
        <taxon>Chlamydomonadales</taxon>
        <taxon>Chlamydomonadales incertae sedis</taxon>
        <taxon>Edaphochlamys</taxon>
    </lineage>
</organism>